<dbReference type="AlphaFoldDB" id="H3ZN98"/>
<keyword evidence="2" id="KW-1185">Reference proteome</keyword>
<dbReference type="HOGENOM" id="CLU_1222579_0_0_2"/>
<dbReference type="Proteomes" id="UP000015502">
    <property type="component" value="Chromosome"/>
</dbReference>
<dbReference type="STRING" id="523849.OCC_11287"/>
<accession>H3ZN98</accession>
<protein>
    <submittedName>
        <fullName evidence="1">Uncharacterized protein</fullName>
    </submittedName>
</protein>
<sequence length="226" mass="25512">MPLAAEMAKKHSPGVGMRVAKEIAYLVDDPHATFDQILNTDDEVIANRIASHIEDVRGRPLSEEERKRLIKAVRTVKKVTEKVHKSAFNMPAETYSAFKRADVDRALVEVGILTEQDIQELRQVYSEIRGKKAKTRGKKKALAGETLELPSETLLEVLSILQALEFADYSEKAKEKALQKLSSAIKELSREKPTPENLLKLGLYAYAVELIKRGEFEKVEELKKLQ</sequence>
<reference evidence="1 2" key="1">
    <citation type="journal article" date="2012" name="J. Bacteriol.">
        <title>Genome sequence of the model hyperthermophilic archaeon Thermococcus litoralis NS-C.</title>
        <authorList>
            <person name="Gardner A.F."/>
            <person name="Kumar S."/>
            <person name="Perler F.B."/>
        </authorList>
    </citation>
    <scope>NUCLEOTIDE SEQUENCE [LARGE SCALE GENOMIC DNA]</scope>
    <source>
        <strain evidence="2">ATCC 51850 / DSM 5473 / JCM 8560 / NS-C</strain>
    </source>
</reference>
<organism evidence="1 2">
    <name type="scientific">Thermococcus litoralis (strain ATCC 51850 / DSM 5473 / JCM 8560 / NS-C)</name>
    <dbReference type="NCBI Taxonomy" id="523849"/>
    <lineage>
        <taxon>Archaea</taxon>
        <taxon>Methanobacteriati</taxon>
        <taxon>Methanobacteriota</taxon>
        <taxon>Thermococci</taxon>
        <taxon>Thermococcales</taxon>
        <taxon>Thermococcaceae</taxon>
        <taxon>Thermococcus</taxon>
    </lineage>
</organism>
<name>H3ZN98_THELN</name>
<proteinExistence type="predicted"/>
<dbReference type="PaxDb" id="523849-OCC_11287"/>
<dbReference type="KEGG" id="tlt:OCC_11287"/>
<evidence type="ECO:0000313" key="1">
    <source>
        <dbReference type="EMBL" id="EHR78522.1"/>
    </source>
</evidence>
<dbReference type="EMBL" id="CP006670">
    <property type="protein sequence ID" value="EHR78522.1"/>
    <property type="molecule type" value="Genomic_DNA"/>
</dbReference>
<evidence type="ECO:0000313" key="2">
    <source>
        <dbReference type="Proteomes" id="UP000015502"/>
    </source>
</evidence>
<gene>
    <name evidence="1" type="ORF">OCC_11287</name>
</gene>